<dbReference type="CDD" id="cd11642">
    <property type="entry name" value="SUMT"/>
    <property type="match status" value="1"/>
</dbReference>
<comment type="caution">
    <text evidence="14">The sequence shown here is derived from an EMBL/GenBank/DDBJ whole genome shotgun (WGS) entry which is preliminary data.</text>
</comment>
<dbReference type="Gene3D" id="3.30.950.10">
    <property type="entry name" value="Methyltransferase, Cobalt-precorrin-4 Transmethylase, Domain 2"/>
    <property type="match status" value="1"/>
</dbReference>
<sequence length="804" mass="86941">MKIRIGTRKSKLALVQTDLVRQRIEAAFPEAEIEIVEMSTKGDEILDKSLTSFGGKGVFTQELEEALLKEEVDLAVHSAKDMPMEFPERLYIGAVLERADVHDVLVTTTGVKARDLAPGSVVGTSSLRRELQMKDLNPTVRIRMLRGNVQTRLRKLKEGQYDAILLAAAGLERLGLDKEEGIHLEYLDTDSFLPAAGQGILAVEAKEGRFTKVLEAIHCKEAALELEAERSFLAAIGGSCNAPAAGLCVPVARSLKMKVLYAPEGTAALRRAEAVVDLTEAGTQAEKLEKARTLGENLAGEVKRGKVWLLGAGPGDMGLLTQKALWCIRHADVLVYDNLASGAILNEAREDAELIYAGKRADKHHLRQWETNALLVEKALKGKNVARVKGGDPFIFGRGGEEAQELLKAGVEFEIIPGVSSSYAAPAYAGIPVTHRDFASSFHVITGHESADKTGLVLDYATLAKEEGTLVFLMGLKNLPHIAEELITHGKDPKTPAAVVQAGTTARQQVVTGVLESIAETAKQAGIQTPAITVVGDVVTLQRQLSWLGDKPLFGKRVLLTGTKPMCEKQREVLAADGAEAIPFSLIYTKKLSTPATEQAFTEIKNYTWVVLTSSNGVQFFLDELKERRMDIRSLYGLKFAVIGAGTKAALEAAGIYADFVPGRYSSKALAVEWIPGLTAADRVLLLRAEEASSELTEALDAAGVPYTDAALYHTARDERKAEELNRILPEMDYITFASASAVKAFAAMVDKPENMTARVICIGPVTEKAAVQAGIPVYASAVVYTAEGIRDVLRKDHLKGKVN</sequence>
<protein>
    <recommendedName>
        <fullName evidence="10">Porphobilinogen deaminase</fullName>
        <shortName evidence="10">PBG</shortName>
        <ecNumber evidence="10">2.5.1.61</ecNumber>
    </recommendedName>
    <alternativeName>
        <fullName evidence="10">Hydroxymethylbilane synthase</fullName>
        <shortName evidence="10">HMBS</shortName>
    </alternativeName>
    <alternativeName>
        <fullName evidence="10">Pre-uroporphyrinogen synthase</fullName>
    </alternativeName>
</protein>
<dbReference type="SUPFAM" id="SSF53790">
    <property type="entry name" value="Tetrapyrrole methylase"/>
    <property type="match status" value="1"/>
</dbReference>
<dbReference type="Proteomes" id="UP000649345">
    <property type="component" value="Unassembled WGS sequence"/>
</dbReference>
<dbReference type="GO" id="GO:0032259">
    <property type="term" value="P:methylation"/>
    <property type="evidence" value="ECO:0007669"/>
    <property type="project" value="UniProtKB-KW"/>
</dbReference>
<accession>A0A923LBW0</accession>
<feature type="domain" description="Porphobilinogen deaminase N-terminal" evidence="12">
    <location>
        <begin position="3"/>
        <end position="208"/>
    </location>
</feature>
<dbReference type="GO" id="GO:0004851">
    <property type="term" value="F:uroporphyrin-III C-methyltransferase activity"/>
    <property type="evidence" value="ECO:0007669"/>
    <property type="project" value="UniProtKB-ARBA"/>
</dbReference>
<dbReference type="RefSeq" id="WP_186871801.1">
    <property type="nucleotide sequence ID" value="NZ_JACOOR010000003.1"/>
</dbReference>
<dbReference type="InterPro" id="IPR014776">
    <property type="entry name" value="4pyrrole_Mease_sub2"/>
</dbReference>
<dbReference type="SUPFAM" id="SSF69618">
    <property type="entry name" value="HemD-like"/>
    <property type="match status" value="1"/>
</dbReference>
<evidence type="ECO:0000313" key="15">
    <source>
        <dbReference type="Proteomes" id="UP000649345"/>
    </source>
</evidence>
<dbReference type="FunFam" id="3.40.190.10:FF:000005">
    <property type="entry name" value="Porphobilinogen deaminase"/>
    <property type="match status" value="1"/>
</dbReference>
<feature type="domain" description="Tetrapyrrole methylase" evidence="11">
    <location>
        <begin position="306"/>
        <end position="518"/>
    </location>
</feature>
<dbReference type="PANTHER" id="PTHR45790">
    <property type="entry name" value="SIROHEME SYNTHASE-RELATED"/>
    <property type="match status" value="1"/>
</dbReference>
<keyword evidence="5" id="KW-0489">Methyltransferase</keyword>
<dbReference type="NCBIfam" id="TIGR00212">
    <property type="entry name" value="hemC"/>
    <property type="match status" value="1"/>
</dbReference>
<keyword evidence="7" id="KW-0949">S-adenosyl-L-methionine</keyword>
<name>A0A923LBW0_9FIRM</name>
<dbReference type="GO" id="GO:0006782">
    <property type="term" value="P:protoporphyrinogen IX biosynthetic process"/>
    <property type="evidence" value="ECO:0007669"/>
    <property type="project" value="UniProtKB-UniRule"/>
</dbReference>
<keyword evidence="8 10" id="KW-0627">Porphyrin biosynthesis</keyword>
<dbReference type="Pfam" id="PF00590">
    <property type="entry name" value="TP_methylase"/>
    <property type="match status" value="1"/>
</dbReference>
<dbReference type="InterPro" id="IPR000860">
    <property type="entry name" value="HemC"/>
</dbReference>
<dbReference type="InterPro" id="IPR000878">
    <property type="entry name" value="4pyrrol_Mease"/>
</dbReference>
<dbReference type="EMBL" id="JACOOR010000003">
    <property type="protein sequence ID" value="MBC5659443.1"/>
    <property type="molecule type" value="Genomic_DNA"/>
</dbReference>
<gene>
    <name evidence="10 14" type="primary">hemC</name>
    <name evidence="14" type="ORF">H8S44_06630</name>
</gene>
<dbReference type="AlphaFoldDB" id="A0A923LBW0"/>
<organism evidence="14 15">
    <name type="scientific">Anaerosacchariphilus hominis</name>
    <dbReference type="NCBI Taxonomy" id="2763017"/>
    <lineage>
        <taxon>Bacteria</taxon>
        <taxon>Bacillati</taxon>
        <taxon>Bacillota</taxon>
        <taxon>Clostridia</taxon>
        <taxon>Lachnospirales</taxon>
        <taxon>Lachnospiraceae</taxon>
        <taxon>Anaerosacchariphilus</taxon>
    </lineage>
</organism>
<dbReference type="InterPro" id="IPR050161">
    <property type="entry name" value="Siro_Cobalamin_biosynth"/>
</dbReference>
<comment type="cofactor">
    <cofactor evidence="10">
        <name>dipyrromethane</name>
        <dbReference type="ChEBI" id="CHEBI:60342"/>
    </cofactor>
    <text evidence="10">Binds 1 dipyrromethane group covalently.</text>
</comment>
<evidence type="ECO:0000256" key="8">
    <source>
        <dbReference type="ARBA" id="ARBA00023244"/>
    </source>
</evidence>
<dbReference type="Gene3D" id="3.30.160.40">
    <property type="entry name" value="Porphobilinogen deaminase, C-terminal domain"/>
    <property type="match status" value="1"/>
</dbReference>
<comment type="function">
    <text evidence="1 10">Tetrapolymerization of the monopyrrole PBG into the hydroxymethylbilane pre-uroporphyrinogen in several discrete steps.</text>
</comment>
<evidence type="ECO:0000256" key="2">
    <source>
        <dbReference type="ARBA" id="ARBA00004735"/>
    </source>
</evidence>
<evidence type="ECO:0000313" key="14">
    <source>
        <dbReference type="EMBL" id="MBC5659443.1"/>
    </source>
</evidence>
<evidence type="ECO:0000256" key="3">
    <source>
        <dbReference type="ARBA" id="ARBA00005638"/>
    </source>
</evidence>
<evidence type="ECO:0000256" key="9">
    <source>
        <dbReference type="ARBA" id="ARBA00048169"/>
    </source>
</evidence>
<dbReference type="FunFam" id="3.40.190.10:FF:000004">
    <property type="entry name" value="Porphobilinogen deaminase"/>
    <property type="match status" value="1"/>
</dbReference>
<dbReference type="Gene3D" id="3.40.190.10">
    <property type="entry name" value="Periplasmic binding protein-like II"/>
    <property type="match status" value="2"/>
</dbReference>
<dbReference type="HAMAP" id="MF_00260">
    <property type="entry name" value="Porphobil_deam"/>
    <property type="match status" value="1"/>
</dbReference>
<evidence type="ECO:0000259" key="11">
    <source>
        <dbReference type="Pfam" id="PF00590"/>
    </source>
</evidence>
<feature type="modified residue" description="S-(dipyrrolylmethanemethyl)cysteine" evidence="10">
    <location>
        <position position="240"/>
    </location>
</feature>
<evidence type="ECO:0000256" key="1">
    <source>
        <dbReference type="ARBA" id="ARBA00002869"/>
    </source>
</evidence>
<evidence type="ECO:0000256" key="6">
    <source>
        <dbReference type="ARBA" id="ARBA00022679"/>
    </source>
</evidence>
<dbReference type="InterPro" id="IPR014777">
    <property type="entry name" value="4pyrrole_Mease_sub1"/>
</dbReference>
<dbReference type="FunFam" id="3.30.950.10:FF:000001">
    <property type="entry name" value="Siroheme synthase"/>
    <property type="match status" value="1"/>
</dbReference>
<dbReference type="Gene3D" id="3.40.1010.10">
    <property type="entry name" value="Cobalt-precorrin-4 Transmethylase, Domain 1"/>
    <property type="match status" value="1"/>
</dbReference>
<evidence type="ECO:0000259" key="13">
    <source>
        <dbReference type="Pfam" id="PF02602"/>
    </source>
</evidence>
<evidence type="ECO:0000256" key="4">
    <source>
        <dbReference type="ARBA" id="ARBA00011245"/>
    </source>
</evidence>
<dbReference type="InterPro" id="IPR036803">
    <property type="entry name" value="Porphobilinogen_deaminase_C_sf"/>
</dbReference>
<dbReference type="InterPro" id="IPR036108">
    <property type="entry name" value="4pyrrol_syn_uPrphyn_synt_sf"/>
</dbReference>
<proteinExistence type="inferred from homology"/>
<comment type="pathway">
    <text evidence="2">Porphyrin-containing compound metabolism; protoporphyrin-IX biosynthesis; coproporphyrinogen-III from 5-aminolevulinate: step 2/4.</text>
</comment>
<dbReference type="SUPFAM" id="SSF53850">
    <property type="entry name" value="Periplasmic binding protein-like II"/>
    <property type="match status" value="1"/>
</dbReference>
<evidence type="ECO:0000256" key="7">
    <source>
        <dbReference type="ARBA" id="ARBA00022691"/>
    </source>
</evidence>
<dbReference type="GO" id="GO:0004418">
    <property type="term" value="F:hydroxymethylbilane synthase activity"/>
    <property type="evidence" value="ECO:0007669"/>
    <property type="project" value="UniProtKB-UniRule"/>
</dbReference>
<evidence type="ECO:0000259" key="12">
    <source>
        <dbReference type="Pfam" id="PF01379"/>
    </source>
</evidence>
<dbReference type="SUPFAM" id="SSF54782">
    <property type="entry name" value="Porphobilinogen deaminase (hydroxymethylbilane synthase), C-terminal domain"/>
    <property type="match status" value="1"/>
</dbReference>
<keyword evidence="15" id="KW-1185">Reference proteome</keyword>
<dbReference type="PANTHER" id="PTHR45790:SF3">
    <property type="entry name" value="S-ADENOSYL-L-METHIONINE-DEPENDENT UROPORPHYRINOGEN III METHYLTRANSFERASE, CHLOROPLASTIC"/>
    <property type="match status" value="1"/>
</dbReference>
<dbReference type="FunFam" id="3.40.1010.10:FF:000001">
    <property type="entry name" value="Siroheme synthase"/>
    <property type="match status" value="1"/>
</dbReference>
<dbReference type="InterPro" id="IPR022417">
    <property type="entry name" value="Porphobilin_deaminase_N"/>
</dbReference>
<dbReference type="EC" id="2.5.1.61" evidence="10"/>
<dbReference type="PRINTS" id="PR00151">
    <property type="entry name" value="PORPHBDMNASE"/>
</dbReference>
<reference evidence="14" key="1">
    <citation type="submission" date="2020-08" db="EMBL/GenBank/DDBJ databases">
        <title>Genome public.</title>
        <authorList>
            <person name="Liu C."/>
            <person name="Sun Q."/>
        </authorList>
    </citation>
    <scope>NUCLEOTIDE SEQUENCE</scope>
    <source>
        <strain evidence="14">NSJ-68</strain>
    </source>
</reference>
<dbReference type="CDD" id="cd06578">
    <property type="entry name" value="HemD"/>
    <property type="match status" value="1"/>
</dbReference>
<dbReference type="Gene3D" id="3.40.50.10090">
    <property type="match status" value="2"/>
</dbReference>
<dbReference type="GO" id="GO:0004852">
    <property type="term" value="F:uroporphyrinogen-III synthase activity"/>
    <property type="evidence" value="ECO:0007669"/>
    <property type="project" value="InterPro"/>
</dbReference>
<evidence type="ECO:0000256" key="5">
    <source>
        <dbReference type="ARBA" id="ARBA00022603"/>
    </source>
</evidence>
<dbReference type="InterPro" id="IPR035996">
    <property type="entry name" value="4pyrrol_Methylase_sf"/>
</dbReference>
<dbReference type="Pfam" id="PF01379">
    <property type="entry name" value="Porphobil_deam"/>
    <property type="match status" value="1"/>
</dbReference>
<dbReference type="NCBIfam" id="NF004790">
    <property type="entry name" value="PRK06136.1"/>
    <property type="match status" value="1"/>
</dbReference>
<dbReference type="CDD" id="cd13647">
    <property type="entry name" value="PBP2_PBGD_2"/>
    <property type="match status" value="1"/>
</dbReference>
<dbReference type="Pfam" id="PF02602">
    <property type="entry name" value="HEM4"/>
    <property type="match status" value="1"/>
</dbReference>
<comment type="subunit">
    <text evidence="4 10">Monomer.</text>
</comment>
<dbReference type="InterPro" id="IPR006366">
    <property type="entry name" value="CobA/CysG_C"/>
</dbReference>
<keyword evidence="6 10" id="KW-0808">Transferase</keyword>
<dbReference type="GO" id="GO:0005737">
    <property type="term" value="C:cytoplasm"/>
    <property type="evidence" value="ECO:0007669"/>
    <property type="project" value="UniProtKB-UniRule"/>
</dbReference>
<comment type="catalytic activity">
    <reaction evidence="9 10">
        <text>4 porphobilinogen + H2O = hydroxymethylbilane + 4 NH4(+)</text>
        <dbReference type="Rhea" id="RHEA:13185"/>
        <dbReference type="ChEBI" id="CHEBI:15377"/>
        <dbReference type="ChEBI" id="CHEBI:28938"/>
        <dbReference type="ChEBI" id="CHEBI:57845"/>
        <dbReference type="ChEBI" id="CHEBI:58126"/>
        <dbReference type="EC" id="2.5.1.61"/>
    </reaction>
</comment>
<dbReference type="NCBIfam" id="TIGR01469">
    <property type="entry name" value="cobA_cysG_Cterm"/>
    <property type="match status" value="1"/>
</dbReference>
<dbReference type="GO" id="GO:0019354">
    <property type="term" value="P:siroheme biosynthetic process"/>
    <property type="evidence" value="ECO:0007669"/>
    <property type="project" value="InterPro"/>
</dbReference>
<comment type="similarity">
    <text evidence="3 10">Belongs to the HMBS family.</text>
</comment>
<dbReference type="InterPro" id="IPR003754">
    <property type="entry name" value="4pyrrol_synth_uPrphyn_synth"/>
</dbReference>
<evidence type="ECO:0000256" key="10">
    <source>
        <dbReference type="HAMAP-Rule" id="MF_00260"/>
    </source>
</evidence>
<feature type="domain" description="Tetrapyrrole biosynthesis uroporphyrinogen III synthase" evidence="13">
    <location>
        <begin position="572"/>
        <end position="790"/>
    </location>
</feature>
<comment type="miscellaneous">
    <text evidence="10">The porphobilinogen subunits are added to the dipyrromethane group.</text>
</comment>